<proteinExistence type="predicted"/>
<evidence type="ECO:0000313" key="2">
    <source>
        <dbReference type="Proteomes" id="UP000232688"/>
    </source>
</evidence>
<dbReference type="VEuPathDB" id="FungiDB:RhiirA1_480825"/>
<organism evidence="1 2">
    <name type="scientific">Rhizophagus irregularis</name>
    <dbReference type="NCBI Taxonomy" id="588596"/>
    <lineage>
        <taxon>Eukaryota</taxon>
        <taxon>Fungi</taxon>
        <taxon>Fungi incertae sedis</taxon>
        <taxon>Mucoromycota</taxon>
        <taxon>Glomeromycotina</taxon>
        <taxon>Glomeromycetes</taxon>
        <taxon>Glomerales</taxon>
        <taxon>Glomeraceae</taxon>
        <taxon>Rhizophagus</taxon>
    </lineage>
</organism>
<comment type="caution">
    <text evidence="1">The sequence shown here is derived from an EMBL/GenBank/DDBJ whole genome shotgun (WGS) entry which is preliminary data.</text>
</comment>
<dbReference type="EMBL" id="LLXH01005240">
    <property type="protein sequence ID" value="PKC52727.1"/>
    <property type="molecule type" value="Genomic_DNA"/>
</dbReference>
<sequence>MSSIRDVWEFYNNSFWDPNIIKDLDDNFIDNKKNNNKNIILTDNETVNDTNSRDILNYNVNNLLNECINEN</sequence>
<accession>A0A2I1ERZ7</accession>
<reference evidence="1 2" key="1">
    <citation type="submission" date="2017-10" db="EMBL/GenBank/DDBJ databases">
        <title>Extensive intraspecific genome diversity in a model arbuscular mycorrhizal fungus.</title>
        <authorList>
            <person name="Chen E.C.H."/>
            <person name="Morin E."/>
            <person name="Baudet D."/>
            <person name="Noel J."/>
            <person name="Ndikumana S."/>
            <person name="Charron P."/>
            <person name="St-Onge C."/>
            <person name="Giorgi J."/>
            <person name="Grigoriev I.V."/>
            <person name="Roux C."/>
            <person name="Martin F.M."/>
            <person name="Corradi N."/>
        </authorList>
    </citation>
    <scope>NUCLEOTIDE SEQUENCE [LARGE SCALE GENOMIC DNA]</scope>
    <source>
        <strain evidence="1 2">A1</strain>
    </source>
</reference>
<evidence type="ECO:0000313" key="1">
    <source>
        <dbReference type="EMBL" id="PKC52727.1"/>
    </source>
</evidence>
<protein>
    <submittedName>
        <fullName evidence="1">Uncharacterized protein</fullName>
    </submittedName>
</protein>
<reference evidence="1 2" key="2">
    <citation type="submission" date="2017-10" db="EMBL/GenBank/DDBJ databases">
        <title>Genome analyses suggest a sexual origin of heterokaryosis in a supposedly ancient asexual fungus.</title>
        <authorList>
            <person name="Corradi N."/>
            <person name="Sedzielewska K."/>
            <person name="Noel J."/>
            <person name="Charron P."/>
            <person name="Farinelli L."/>
            <person name="Marton T."/>
            <person name="Kruger M."/>
            <person name="Pelin A."/>
            <person name="Brachmann A."/>
            <person name="Corradi N."/>
        </authorList>
    </citation>
    <scope>NUCLEOTIDE SEQUENCE [LARGE SCALE GENOMIC DNA]</scope>
    <source>
        <strain evidence="1 2">A1</strain>
    </source>
</reference>
<dbReference type="AlphaFoldDB" id="A0A2I1ERZ7"/>
<name>A0A2I1ERZ7_9GLOM</name>
<dbReference type="Proteomes" id="UP000232688">
    <property type="component" value="Unassembled WGS sequence"/>
</dbReference>
<gene>
    <name evidence="1" type="ORF">RhiirA1_480825</name>
</gene>